<dbReference type="EMBL" id="MK580972">
    <property type="protein sequence ID" value="QBP06335.1"/>
    <property type="molecule type" value="Genomic_DNA"/>
</dbReference>
<sequence length="80" mass="9236">MSKVWEKRDVVHGPSMTVGWALAFLVINVVLWSKDYFKPPLVPARSVLVEQKAECEKDIPRSQVCTARVYWEVSDKKETE</sequence>
<dbReference type="RefSeq" id="YP_009844485.1">
    <property type="nucleotide sequence ID" value="NC_048755.1"/>
</dbReference>
<evidence type="ECO:0000313" key="3">
    <source>
        <dbReference type="Proteomes" id="UP000294655"/>
    </source>
</evidence>
<dbReference type="Proteomes" id="UP000294655">
    <property type="component" value="Segment"/>
</dbReference>
<keyword evidence="1" id="KW-0812">Transmembrane</keyword>
<keyword evidence="1" id="KW-0472">Membrane</keyword>
<feature type="transmembrane region" description="Helical" evidence="1">
    <location>
        <begin position="12"/>
        <end position="31"/>
    </location>
</feature>
<evidence type="ECO:0000313" key="2">
    <source>
        <dbReference type="EMBL" id="QBP06335.1"/>
    </source>
</evidence>
<reference evidence="2 3" key="1">
    <citation type="submission" date="2019-02" db="EMBL/GenBank/DDBJ databases">
        <authorList>
            <person name="He Y."/>
            <person name="Shi H."/>
            <person name="Li J."/>
            <person name="Sun Y."/>
        </authorList>
    </citation>
    <scope>NUCLEOTIDE SEQUENCE [LARGE SCALE GENOMIC DNA]</scope>
</reference>
<evidence type="ECO:0000256" key="1">
    <source>
        <dbReference type="SAM" id="Phobius"/>
    </source>
</evidence>
<keyword evidence="1" id="KW-1133">Transmembrane helix</keyword>
<dbReference type="GeneID" id="55614809"/>
<organism evidence="2 3">
    <name type="scientific">Stenotrophomonas phage YB07</name>
    <dbReference type="NCBI Taxonomy" id="2555548"/>
    <lineage>
        <taxon>Viruses</taxon>
        <taxon>Duplodnaviria</taxon>
        <taxon>Heunggongvirae</taxon>
        <taxon>Uroviricota</taxon>
        <taxon>Caudoviricetes</taxon>
        <taxon>Menderavirus</taxon>
        <taxon>Menderavirus IMESM1</taxon>
    </lineage>
</organism>
<protein>
    <submittedName>
        <fullName evidence="2">Uncharacterized protein</fullName>
    </submittedName>
</protein>
<dbReference type="KEGG" id="vg:55614809"/>
<name>A0A482IHK0_9CAUD</name>
<proteinExistence type="predicted"/>
<accession>A0A482IHK0</accession>